<protein>
    <submittedName>
        <fullName evidence="2">Anti-sigma factor antagonist</fullName>
    </submittedName>
</protein>
<dbReference type="Pfam" id="PF13466">
    <property type="entry name" value="STAS_2"/>
    <property type="match status" value="1"/>
</dbReference>
<dbReference type="PANTHER" id="PTHR33495:SF2">
    <property type="entry name" value="ANTI-SIGMA FACTOR ANTAGONIST TM_1081-RELATED"/>
    <property type="match status" value="1"/>
</dbReference>
<accession>A0A0J6XL93</accession>
<dbReference type="CDD" id="cd07043">
    <property type="entry name" value="STAS_anti-anti-sigma_factors"/>
    <property type="match status" value="1"/>
</dbReference>
<dbReference type="PROSITE" id="PS50801">
    <property type="entry name" value="STAS"/>
    <property type="match status" value="1"/>
</dbReference>
<reference evidence="2 3" key="1">
    <citation type="submission" date="2015-06" db="EMBL/GenBank/DDBJ databases">
        <title>Recapitulation of the evolution of biosynthetic gene clusters reveals hidden chemical diversity on bacterial genomes.</title>
        <authorList>
            <person name="Cruz-Morales P."/>
            <person name="Martinez-Guerrero C."/>
            <person name="Morales-Escalante M.A."/>
            <person name="Yanez-Guerra L.A."/>
            <person name="Kopp J.F."/>
            <person name="Feldmann J."/>
            <person name="Ramos-Aboites H.E."/>
            <person name="Barona-Gomez F."/>
        </authorList>
    </citation>
    <scope>NUCLEOTIDE SEQUENCE [LARGE SCALE GENOMIC DNA]</scope>
    <source>
        <strain evidence="2 3">ATCC 31245</strain>
    </source>
</reference>
<dbReference type="SUPFAM" id="SSF52091">
    <property type="entry name" value="SpoIIaa-like"/>
    <property type="match status" value="1"/>
</dbReference>
<name>A0A0J6XL93_9ACTN</name>
<dbReference type="PATRIC" id="fig|66430.4.peg.5850"/>
<dbReference type="Proteomes" id="UP000035932">
    <property type="component" value="Unassembled WGS sequence"/>
</dbReference>
<evidence type="ECO:0000313" key="2">
    <source>
        <dbReference type="EMBL" id="KMO96885.1"/>
    </source>
</evidence>
<feature type="domain" description="STAS" evidence="1">
    <location>
        <begin position="6"/>
        <end position="115"/>
    </location>
</feature>
<keyword evidence="3" id="KW-1185">Reference proteome</keyword>
<organism evidence="2 3">
    <name type="scientific">Streptomyces roseus</name>
    <dbReference type="NCBI Taxonomy" id="66430"/>
    <lineage>
        <taxon>Bacteria</taxon>
        <taxon>Bacillati</taxon>
        <taxon>Actinomycetota</taxon>
        <taxon>Actinomycetes</taxon>
        <taxon>Kitasatosporales</taxon>
        <taxon>Streptomycetaceae</taxon>
        <taxon>Streptomyces</taxon>
    </lineage>
</organism>
<gene>
    <name evidence="2" type="ORF">ACS04_15825</name>
</gene>
<proteinExistence type="predicted"/>
<dbReference type="InterPro" id="IPR002645">
    <property type="entry name" value="STAS_dom"/>
</dbReference>
<dbReference type="EMBL" id="LFML01000060">
    <property type="protein sequence ID" value="KMO96885.1"/>
    <property type="molecule type" value="Genomic_DNA"/>
</dbReference>
<evidence type="ECO:0000313" key="3">
    <source>
        <dbReference type="Proteomes" id="UP000035932"/>
    </source>
</evidence>
<evidence type="ECO:0000259" key="1">
    <source>
        <dbReference type="PROSITE" id="PS50801"/>
    </source>
</evidence>
<comment type="caution">
    <text evidence="2">The sequence shown here is derived from an EMBL/GenBank/DDBJ whole genome shotgun (WGS) entry which is preliminary data.</text>
</comment>
<dbReference type="Gene3D" id="3.30.750.24">
    <property type="entry name" value="STAS domain"/>
    <property type="match status" value="1"/>
</dbReference>
<dbReference type="PANTHER" id="PTHR33495">
    <property type="entry name" value="ANTI-SIGMA FACTOR ANTAGONIST TM_1081-RELATED-RELATED"/>
    <property type="match status" value="1"/>
</dbReference>
<dbReference type="STRING" id="66430.ACS04_15825"/>
<dbReference type="InterPro" id="IPR036513">
    <property type="entry name" value="STAS_dom_sf"/>
</dbReference>
<sequence>MTGEEAVVTTTTDRGVAVVSLHGDVDEEHAPALARALAAATENGAVRTVVDLSRTHFADSSVLHALLDAQRAHLAAGEVLVLAGPLQTAVRRLFEVTGTASAFRMADSLEAALTS</sequence>
<dbReference type="AlphaFoldDB" id="A0A0J6XL93"/>
<dbReference type="InterPro" id="IPR058548">
    <property type="entry name" value="MlaB-like_STAS"/>
</dbReference>
<dbReference type="RefSeq" id="WP_048477240.1">
    <property type="nucleotide sequence ID" value="NZ_JBIRUD010000003.1"/>
</dbReference>
<dbReference type="GO" id="GO:0043856">
    <property type="term" value="F:anti-sigma factor antagonist activity"/>
    <property type="evidence" value="ECO:0007669"/>
    <property type="project" value="TreeGrafter"/>
</dbReference>